<dbReference type="Proteomes" id="UP001163046">
    <property type="component" value="Unassembled WGS sequence"/>
</dbReference>
<dbReference type="CDD" id="cd02440">
    <property type="entry name" value="AdoMet_MTases"/>
    <property type="match status" value="1"/>
</dbReference>
<dbReference type="EMBL" id="MU825874">
    <property type="protein sequence ID" value="KAJ7387056.1"/>
    <property type="molecule type" value="Genomic_DNA"/>
</dbReference>
<dbReference type="PANTHER" id="PTHR42912">
    <property type="entry name" value="METHYLTRANSFERASE"/>
    <property type="match status" value="1"/>
</dbReference>
<dbReference type="InterPro" id="IPR050508">
    <property type="entry name" value="Methyltransf_Superfamily"/>
</dbReference>
<reference evidence="2" key="1">
    <citation type="submission" date="2023-01" db="EMBL/GenBank/DDBJ databases">
        <title>Genome assembly of the deep-sea coral Lophelia pertusa.</title>
        <authorList>
            <person name="Herrera S."/>
            <person name="Cordes E."/>
        </authorList>
    </citation>
    <scope>NUCLEOTIDE SEQUENCE</scope>
    <source>
        <strain evidence="2">USNM1676648</strain>
        <tissue evidence="2">Polyp</tissue>
    </source>
</reference>
<dbReference type="Pfam" id="PF08241">
    <property type="entry name" value="Methyltransf_11"/>
    <property type="match status" value="1"/>
</dbReference>
<dbReference type="PANTHER" id="PTHR42912:SF95">
    <property type="entry name" value="METHYLTRANSFERASE TYPE 11 DOMAIN-CONTAINING PROTEIN"/>
    <property type="match status" value="1"/>
</dbReference>
<evidence type="ECO:0000313" key="2">
    <source>
        <dbReference type="EMBL" id="KAJ7387056.1"/>
    </source>
</evidence>
<dbReference type="SUPFAM" id="SSF53335">
    <property type="entry name" value="S-adenosyl-L-methionine-dependent methyltransferases"/>
    <property type="match status" value="1"/>
</dbReference>
<keyword evidence="3" id="KW-1185">Reference proteome</keyword>
<sequence length="184" mass="21061">MRRFGRLSYQRSQSLLAESSIAGQRQDCSYRSGQILELGSGTGKFTRVMLEVLKDEDVQIIASDPLGNMCEHFKRLLPDTEIIQCAAENIRLPDASVDVVIASQSFHWFANTTALEEINRVLVPGGLFGIIWVLKDFSTPWMAELWKFFAPLYKENSIIYPFEEEWKNVFNLTPRKLLATLKKI</sequence>
<dbReference type="OrthoDB" id="506498at2759"/>
<dbReference type="Gene3D" id="3.40.50.150">
    <property type="entry name" value="Vaccinia Virus protein VP39"/>
    <property type="match status" value="1"/>
</dbReference>
<evidence type="ECO:0000313" key="3">
    <source>
        <dbReference type="Proteomes" id="UP001163046"/>
    </source>
</evidence>
<name>A0A9X0D5B8_9CNID</name>
<dbReference type="AlphaFoldDB" id="A0A9X0D5B8"/>
<gene>
    <name evidence="2" type="ORF">OS493_004020</name>
</gene>
<feature type="domain" description="Methyltransferase type 11" evidence="1">
    <location>
        <begin position="36"/>
        <end position="128"/>
    </location>
</feature>
<dbReference type="GO" id="GO:0008757">
    <property type="term" value="F:S-adenosylmethionine-dependent methyltransferase activity"/>
    <property type="evidence" value="ECO:0007669"/>
    <property type="project" value="InterPro"/>
</dbReference>
<proteinExistence type="predicted"/>
<accession>A0A9X0D5B8</accession>
<dbReference type="InterPro" id="IPR029063">
    <property type="entry name" value="SAM-dependent_MTases_sf"/>
</dbReference>
<protein>
    <recommendedName>
        <fullName evidence="1">Methyltransferase type 11 domain-containing protein</fullName>
    </recommendedName>
</protein>
<comment type="caution">
    <text evidence="2">The sequence shown here is derived from an EMBL/GenBank/DDBJ whole genome shotgun (WGS) entry which is preliminary data.</text>
</comment>
<evidence type="ECO:0000259" key="1">
    <source>
        <dbReference type="Pfam" id="PF08241"/>
    </source>
</evidence>
<organism evidence="2 3">
    <name type="scientific">Desmophyllum pertusum</name>
    <dbReference type="NCBI Taxonomy" id="174260"/>
    <lineage>
        <taxon>Eukaryota</taxon>
        <taxon>Metazoa</taxon>
        <taxon>Cnidaria</taxon>
        <taxon>Anthozoa</taxon>
        <taxon>Hexacorallia</taxon>
        <taxon>Scleractinia</taxon>
        <taxon>Caryophylliina</taxon>
        <taxon>Caryophylliidae</taxon>
        <taxon>Desmophyllum</taxon>
    </lineage>
</organism>
<dbReference type="InterPro" id="IPR013216">
    <property type="entry name" value="Methyltransf_11"/>
</dbReference>